<dbReference type="Proteomes" id="UP001183585">
    <property type="component" value="Unassembled WGS sequence"/>
</dbReference>
<accession>A0ABU2CW71</accession>
<name>A0ABU2CW71_9MICO</name>
<evidence type="ECO:0000256" key="1">
    <source>
        <dbReference type="SAM" id="SignalP"/>
    </source>
</evidence>
<evidence type="ECO:0000313" key="2">
    <source>
        <dbReference type="EMBL" id="MDR7385594.1"/>
    </source>
</evidence>
<feature type="chain" id="PRO_5046392649" description="Ribosomally synthesized peptide with SipW-like signal peptide" evidence="1">
    <location>
        <begin position="31"/>
        <end position="159"/>
    </location>
</feature>
<dbReference type="RefSeq" id="WP_274998200.1">
    <property type="nucleotide sequence ID" value="NZ_JAJQQP010000022.1"/>
</dbReference>
<feature type="signal peptide" evidence="1">
    <location>
        <begin position="1"/>
        <end position="30"/>
    </location>
</feature>
<sequence length="159" mass="15776">MEKTLNRGKKRTAIILAVALTLTGAGIAFAYWTATGTGSGTATTGESVAFTITSDPAVGTLAPGSAGQTVDFTVANTGEGTQYLTAVTVALATADGTAWVPTGSCLAADYTAEVTTAPTAGEIAPGGSVSGTVTVTLANTTENQDDCQGQDVPLYFTAS</sequence>
<evidence type="ECO:0008006" key="4">
    <source>
        <dbReference type="Google" id="ProtNLM"/>
    </source>
</evidence>
<evidence type="ECO:0000313" key="3">
    <source>
        <dbReference type="Proteomes" id="UP001183585"/>
    </source>
</evidence>
<organism evidence="2 3">
    <name type="scientific">Promicromonospora iranensis</name>
    <dbReference type="NCBI Taxonomy" id="1105144"/>
    <lineage>
        <taxon>Bacteria</taxon>
        <taxon>Bacillati</taxon>
        <taxon>Actinomycetota</taxon>
        <taxon>Actinomycetes</taxon>
        <taxon>Micrococcales</taxon>
        <taxon>Promicromonosporaceae</taxon>
        <taxon>Promicromonospora</taxon>
    </lineage>
</organism>
<proteinExistence type="predicted"/>
<reference evidence="2 3" key="1">
    <citation type="submission" date="2023-07" db="EMBL/GenBank/DDBJ databases">
        <title>Sequencing the genomes of 1000 actinobacteria strains.</title>
        <authorList>
            <person name="Klenk H.-P."/>
        </authorList>
    </citation>
    <scope>NUCLEOTIDE SEQUENCE [LARGE SCALE GENOMIC DNA]</scope>
    <source>
        <strain evidence="2 3">DSM 45554</strain>
    </source>
</reference>
<keyword evidence="1" id="KW-0732">Signal</keyword>
<protein>
    <recommendedName>
        <fullName evidence="4">Ribosomally synthesized peptide with SipW-like signal peptide</fullName>
    </recommendedName>
</protein>
<dbReference type="EMBL" id="JAVDYE010000001">
    <property type="protein sequence ID" value="MDR7385594.1"/>
    <property type="molecule type" value="Genomic_DNA"/>
</dbReference>
<gene>
    <name evidence="2" type="ORF">J2S48_005109</name>
</gene>
<keyword evidence="3" id="KW-1185">Reference proteome</keyword>
<comment type="caution">
    <text evidence="2">The sequence shown here is derived from an EMBL/GenBank/DDBJ whole genome shotgun (WGS) entry which is preliminary data.</text>
</comment>